<evidence type="ECO:0000313" key="3">
    <source>
        <dbReference type="EMBL" id="KAF6818301.1"/>
    </source>
</evidence>
<protein>
    <submittedName>
        <fullName evidence="3">Uncharacterized protein</fullName>
    </submittedName>
</protein>
<evidence type="ECO:0000256" key="1">
    <source>
        <dbReference type="SAM" id="Phobius"/>
    </source>
</evidence>
<name>A0A8H6JT09_9PEZI</name>
<dbReference type="AlphaFoldDB" id="A0A8H6JT09"/>
<evidence type="ECO:0000256" key="2">
    <source>
        <dbReference type="SAM" id="SignalP"/>
    </source>
</evidence>
<feature type="transmembrane region" description="Helical" evidence="1">
    <location>
        <begin position="163"/>
        <end position="182"/>
    </location>
</feature>
<comment type="caution">
    <text evidence="3">The sequence shown here is derived from an EMBL/GenBank/DDBJ whole genome shotgun (WGS) entry which is preliminary data.</text>
</comment>
<evidence type="ECO:0000313" key="4">
    <source>
        <dbReference type="Proteomes" id="UP000652219"/>
    </source>
</evidence>
<dbReference type="Proteomes" id="UP000652219">
    <property type="component" value="Unassembled WGS sequence"/>
</dbReference>
<proteinExistence type="predicted"/>
<accession>A0A8H6JT09</accession>
<dbReference type="EMBL" id="WIGN01000016">
    <property type="protein sequence ID" value="KAF6818301.1"/>
    <property type="molecule type" value="Genomic_DNA"/>
</dbReference>
<keyword evidence="4" id="KW-1185">Reference proteome</keyword>
<feature type="signal peptide" evidence="2">
    <location>
        <begin position="1"/>
        <end position="18"/>
    </location>
</feature>
<feature type="chain" id="PRO_5034986950" evidence="2">
    <location>
        <begin position="19"/>
        <end position="231"/>
    </location>
</feature>
<keyword evidence="1" id="KW-0812">Transmembrane</keyword>
<sequence length="231" mass="25582">MKPATLLYVLGLAQMGLAMPVPMTISDMVAHVKGEARRLTRITRVSMHRKGPVAIIQEAEDAGIEIEFDNHPISPPRVLPPSLVLAAPRPLKTDYLQSLSKHPQASKDRVVDVEGDGMPETIKPMSLEEGLAELLPSNARIPCWKHVQVPRPTIAIFEQHPDLIVLGAVIALVLVLLVLETVGTTFQGVRRHYSPQGQIRLEGDEKACKAPSFRLDAVPYDEEQFIERRES</sequence>
<gene>
    <name evidence="3" type="ORF">CSOJ01_01942</name>
</gene>
<keyword evidence="2" id="KW-0732">Signal</keyword>
<keyword evidence="1" id="KW-1133">Transmembrane helix</keyword>
<keyword evidence="1" id="KW-0472">Membrane</keyword>
<reference evidence="3 4" key="1">
    <citation type="journal article" date="2020" name="Phytopathology">
        <title>Genome Sequence Resources of Colletotrichum truncatum, C. plurivorum, C. musicola, and C. sojae: Four Species Pathogenic to Soybean (Glycine max).</title>
        <authorList>
            <person name="Rogerio F."/>
            <person name="Boufleur T.R."/>
            <person name="Ciampi-Guillardi M."/>
            <person name="Sukno S.A."/>
            <person name="Thon M.R."/>
            <person name="Massola Junior N.S."/>
            <person name="Baroncelli R."/>
        </authorList>
    </citation>
    <scope>NUCLEOTIDE SEQUENCE [LARGE SCALE GENOMIC DNA]</scope>
    <source>
        <strain evidence="3 4">LFN0009</strain>
    </source>
</reference>
<organism evidence="3 4">
    <name type="scientific">Colletotrichum sojae</name>
    <dbReference type="NCBI Taxonomy" id="2175907"/>
    <lineage>
        <taxon>Eukaryota</taxon>
        <taxon>Fungi</taxon>
        <taxon>Dikarya</taxon>
        <taxon>Ascomycota</taxon>
        <taxon>Pezizomycotina</taxon>
        <taxon>Sordariomycetes</taxon>
        <taxon>Hypocreomycetidae</taxon>
        <taxon>Glomerellales</taxon>
        <taxon>Glomerellaceae</taxon>
        <taxon>Colletotrichum</taxon>
        <taxon>Colletotrichum orchidearum species complex</taxon>
    </lineage>
</organism>